<dbReference type="Gene3D" id="2.40.280.10">
    <property type="match status" value="1"/>
</dbReference>
<dbReference type="GO" id="GO:0003723">
    <property type="term" value="F:RNA binding"/>
    <property type="evidence" value="ECO:0007669"/>
    <property type="project" value="UniProtKB-UniRule"/>
</dbReference>
<dbReference type="PATRIC" id="fig|1618417.4.peg.1105"/>
<dbReference type="PANTHER" id="PTHR30308">
    <property type="entry name" value="TMRNA-BINDING COMPONENT OF TRANS-TRANSLATION TAGGING COMPLEX"/>
    <property type="match status" value="1"/>
</dbReference>
<dbReference type="AlphaFoldDB" id="A0A0G0F8A3"/>
<dbReference type="InterPro" id="IPR023620">
    <property type="entry name" value="SmpB"/>
</dbReference>
<dbReference type="GO" id="GO:0070930">
    <property type="term" value="P:trans-translation-dependent protein tagging"/>
    <property type="evidence" value="ECO:0007669"/>
    <property type="project" value="TreeGrafter"/>
</dbReference>
<evidence type="ECO:0000313" key="4">
    <source>
        <dbReference type="EMBL" id="KKQ14167.1"/>
    </source>
</evidence>
<dbReference type="EMBL" id="LBSJ01000038">
    <property type="protein sequence ID" value="KKQ14167.1"/>
    <property type="molecule type" value="Genomic_DNA"/>
</dbReference>
<dbReference type="Proteomes" id="UP000034448">
    <property type="component" value="Unassembled WGS sequence"/>
</dbReference>
<protein>
    <recommendedName>
        <fullName evidence="3">SsrA-binding protein</fullName>
    </recommendedName>
    <alternativeName>
        <fullName evidence="3">Small protein B</fullName>
    </alternativeName>
</protein>
<dbReference type="HAMAP" id="MF_00023">
    <property type="entry name" value="SmpB"/>
    <property type="match status" value="1"/>
</dbReference>
<comment type="similarity">
    <text evidence="3">Belongs to the SmpB family.</text>
</comment>
<dbReference type="GO" id="GO:0070929">
    <property type="term" value="P:trans-translation"/>
    <property type="evidence" value="ECO:0007669"/>
    <property type="project" value="UniProtKB-UniRule"/>
</dbReference>
<dbReference type="InterPro" id="IPR000037">
    <property type="entry name" value="SsrA-bd_prot"/>
</dbReference>
<accession>A0A0G0F8A3</accession>
<gene>
    <name evidence="3" type="primary">smpB</name>
    <name evidence="4" type="ORF">US28_C0038G0003</name>
</gene>
<evidence type="ECO:0000313" key="5">
    <source>
        <dbReference type="Proteomes" id="UP000034448"/>
    </source>
</evidence>
<keyword evidence="1 3" id="KW-0963">Cytoplasm</keyword>
<dbReference type="InterPro" id="IPR020081">
    <property type="entry name" value="SsrA-bd_prot_CS"/>
</dbReference>
<dbReference type="GO" id="GO:0005829">
    <property type="term" value="C:cytosol"/>
    <property type="evidence" value="ECO:0007669"/>
    <property type="project" value="TreeGrafter"/>
</dbReference>
<comment type="caution">
    <text evidence="4">The sequence shown here is derived from an EMBL/GenBank/DDBJ whole genome shotgun (WGS) entry which is preliminary data.</text>
</comment>
<evidence type="ECO:0000256" key="2">
    <source>
        <dbReference type="ARBA" id="ARBA00022884"/>
    </source>
</evidence>
<keyword evidence="2 3" id="KW-0694">RNA-binding</keyword>
<organism evidence="4 5">
    <name type="scientific">Candidatus Daviesbacteria bacterium GW2011_GWA1_36_8</name>
    <dbReference type="NCBI Taxonomy" id="1618417"/>
    <lineage>
        <taxon>Bacteria</taxon>
        <taxon>Candidatus Daviesiibacteriota</taxon>
    </lineage>
</organism>
<evidence type="ECO:0000256" key="1">
    <source>
        <dbReference type="ARBA" id="ARBA00022490"/>
    </source>
</evidence>
<dbReference type="NCBIfam" id="NF003843">
    <property type="entry name" value="PRK05422.1"/>
    <property type="match status" value="1"/>
</dbReference>
<dbReference type="Pfam" id="PF01668">
    <property type="entry name" value="SmpB"/>
    <property type="match status" value="1"/>
</dbReference>
<sequence>MKIYNRKARHTYHILETFEAGIVLSGFEVKAIRAGRLDLSNSFARIVNGEVILKNAYIHPYQDQKADGYDPRADRKLLLHASQIRDLSQKLNKASNTLVPLSLYEKRNMFKVELALGASKKKYDHRRAIKERDELRKIEQDLRGEKV</sequence>
<proteinExistence type="inferred from homology"/>
<name>A0A0G0F8A3_9BACT</name>
<comment type="subcellular location">
    <subcellularLocation>
        <location evidence="3">Cytoplasm</location>
    </subcellularLocation>
    <text evidence="3">The tmRNA-SmpB complex associates with stalled 70S ribosomes.</text>
</comment>
<dbReference type="SUPFAM" id="SSF74982">
    <property type="entry name" value="Small protein B (SmpB)"/>
    <property type="match status" value="1"/>
</dbReference>
<dbReference type="CDD" id="cd09294">
    <property type="entry name" value="SmpB"/>
    <property type="match status" value="1"/>
</dbReference>
<dbReference type="NCBIfam" id="TIGR00086">
    <property type="entry name" value="smpB"/>
    <property type="match status" value="1"/>
</dbReference>
<evidence type="ECO:0000256" key="3">
    <source>
        <dbReference type="HAMAP-Rule" id="MF_00023"/>
    </source>
</evidence>
<dbReference type="PANTHER" id="PTHR30308:SF2">
    <property type="entry name" value="SSRA-BINDING PROTEIN"/>
    <property type="match status" value="1"/>
</dbReference>
<reference evidence="4 5" key="1">
    <citation type="journal article" date="2015" name="Nature">
        <title>rRNA introns, odd ribosomes, and small enigmatic genomes across a large radiation of phyla.</title>
        <authorList>
            <person name="Brown C.T."/>
            <person name="Hug L.A."/>
            <person name="Thomas B.C."/>
            <person name="Sharon I."/>
            <person name="Castelle C.J."/>
            <person name="Singh A."/>
            <person name="Wilkins M.J."/>
            <person name="Williams K.H."/>
            <person name="Banfield J.F."/>
        </authorList>
    </citation>
    <scope>NUCLEOTIDE SEQUENCE [LARGE SCALE GENOMIC DNA]</scope>
</reference>
<comment type="function">
    <text evidence="3">Required for rescue of stalled ribosomes mediated by trans-translation. Binds to transfer-messenger RNA (tmRNA), required for stable association of tmRNA with ribosomes. tmRNA and SmpB together mimic tRNA shape, replacing the anticodon stem-loop with SmpB. tmRNA is encoded by the ssrA gene; the 2 termini fold to resemble tRNA(Ala) and it encodes a 'tag peptide', a short internal open reading frame. During trans-translation Ala-aminoacylated tmRNA acts like a tRNA, entering the A-site of stalled ribosomes, displacing the stalled mRNA. The ribosome then switches to translate the ORF on the tmRNA; the nascent peptide is terminated with the 'tag peptide' encoded by the tmRNA and targeted for degradation. The ribosome is freed to recommence translation, which seems to be the essential function of trans-translation.</text>
</comment>
<dbReference type="PROSITE" id="PS01317">
    <property type="entry name" value="SSRP"/>
    <property type="match status" value="1"/>
</dbReference>